<dbReference type="InterPro" id="IPR036259">
    <property type="entry name" value="MFS_trans_sf"/>
</dbReference>
<comment type="similarity">
    <text evidence="2">Belongs to the major facilitator superfamily. Monocarboxylate porter (TC 2.A.1.13) family.</text>
</comment>
<comment type="subcellular location">
    <subcellularLocation>
        <location evidence="1">Membrane</location>
        <topology evidence="1">Multi-pass membrane protein</topology>
    </subcellularLocation>
</comment>
<evidence type="ECO:0000313" key="5">
    <source>
        <dbReference type="EMBL" id="WFD00411.1"/>
    </source>
</evidence>
<feature type="transmembrane region" description="Helical" evidence="3">
    <location>
        <begin position="276"/>
        <end position="295"/>
    </location>
</feature>
<name>A0AAJ5YUF1_9BASI</name>
<accession>A0AAJ5YUF1</accession>
<feature type="transmembrane region" description="Helical" evidence="3">
    <location>
        <begin position="80"/>
        <end position="99"/>
    </location>
</feature>
<dbReference type="InterPro" id="IPR050327">
    <property type="entry name" value="Proton-linked_MCT"/>
</dbReference>
<dbReference type="EMBL" id="CP119946">
    <property type="protein sequence ID" value="WFD00411.1"/>
    <property type="molecule type" value="Genomic_DNA"/>
</dbReference>
<dbReference type="PANTHER" id="PTHR11360:SF234">
    <property type="entry name" value="MFS-TYPE TRANSPORTER DBAD-RELATED"/>
    <property type="match status" value="1"/>
</dbReference>
<reference evidence="5 6" key="1">
    <citation type="submission" date="2023-03" db="EMBL/GenBank/DDBJ databases">
        <title>Mating type loci evolution in Malassezia.</title>
        <authorList>
            <person name="Coelho M.A."/>
        </authorList>
    </citation>
    <scope>NUCLEOTIDE SEQUENCE [LARGE SCALE GENOMIC DNA]</scope>
    <source>
        <strain evidence="5 6">CBS 9725</strain>
    </source>
</reference>
<sequence length="430" mass="46281">MPDETCHDTENTLETKSEDASSIAISPFDDSIPDGGLTAWLQVLGSFFMFFNTWGVVNAFGVYQTFYERDFLASEGASRISWIGSVQACILMVSGVITGPLFDLGYYRSLLVAGTILSVFAVMMTSICKEYWQVMLAQAVCMGIGNGCLFVPCVGILSTYFSRKRSLAVGMASSGSSLGAVIYSIVFHRLVDRIGFGNATRVIGYMMLGMLVITTICMKTRFTPTEKRDFLALDAFREPPFVYFCLAVFFGFLGLYIPFYYISAYAIDKVGVNSNLGFYLVPILNAGSIGGRLLPNYTADIFGPLNVMIPFTAACLVLAFAWLGINNAAGLIVFAVLYGFCSGTYVSMPPSTVASLTKDMHHVGSRIGTCFLGGGIGILVGSPIAGALVNLEEKSFWKAQVFCGVFVSAAVVCLVLARVAKTGPVLMTSA</sequence>
<evidence type="ECO:0000259" key="4">
    <source>
        <dbReference type="PROSITE" id="PS50850"/>
    </source>
</evidence>
<dbReference type="SUPFAM" id="SSF103473">
    <property type="entry name" value="MFS general substrate transporter"/>
    <property type="match status" value="1"/>
</dbReference>
<dbReference type="GO" id="GO:0022857">
    <property type="term" value="F:transmembrane transporter activity"/>
    <property type="evidence" value="ECO:0007669"/>
    <property type="project" value="InterPro"/>
</dbReference>
<dbReference type="InterPro" id="IPR020846">
    <property type="entry name" value="MFS_dom"/>
</dbReference>
<keyword evidence="6" id="KW-1185">Reference proteome</keyword>
<feature type="transmembrane region" description="Helical" evidence="3">
    <location>
        <begin position="241"/>
        <end position="264"/>
    </location>
</feature>
<dbReference type="PANTHER" id="PTHR11360">
    <property type="entry name" value="MONOCARBOXYLATE TRANSPORTER"/>
    <property type="match status" value="1"/>
</dbReference>
<dbReference type="Proteomes" id="UP001219567">
    <property type="component" value="Chromosome 4"/>
</dbReference>
<feature type="transmembrane region" description="Helical" evidence="3">
    <location>
        <begin position="401"/>
        <end position="420"/>
    </location>
</feature>
<feature type="transmembrane region" description="Helical" evidence="3">
    <location>
        <begin position="328"/>
        <end position="346"/>
    </location>
</feature>
<organism evidence="5 6">
    <name type="scientific">Malassezia yamatoensis</name>
    <dbReference type="NCBI Taxonomy" id="253288"/>
    <lineage>
        <taxon>Eukaryota</taxon>
        <taxon>Fungi</taxon>
        <taxon>Dikarya</taxon>
        <taxon>Basidiomycota</taxon>
        <taxon>Ustilaginomycotina</taxon>
        <taxon>Malasseziomycetes</taxon>
        <taxon>Malasseziales</taxon>
        <taxon>Malasseziaceae</taxon>
        <taxon>Malassezia</taxon>
    </lineage>
</organism>
<feature type="transmembrane region" description="Helical" evidence="3">
    <location>
        <begin position="366"/>
        <end position="389"/>
    </location>
</feature>
<feature type="transmembrane region" description="Helical" evidence="3">
    <location>
        <begin position="202"/>
        <end position="221"/>
    </location>
</feature>
<dbReference type="Gene3D" id="1.20.1250.20">
    <property type="entry name" value="MFS general substrate transporter like domains"/>
    <property type="match status" value="2"/>
</dbReference>
<dbReference type="GO" id="GO:0016020">
    <property type="term" value="C:membrane"/>
    <property type="evidence" value="ECO:0007669"/>
    <property type="project" value="UniProtKB-SubCell"/>
</dbReference>
<dbReference type="PROSITE" id="PS50850">
    <property type="entry name" value="MFS"/>
    <property type="match status" value="1"/>
</dbReference>
<evidence type="ECO:0000256" key="1">
    <source>
        <dbReference type="ARBA" id="ARBA00004141"/>
    </source>
</evidence>
<evidence type="ECO:0000256" key="3">
    <source>
        <dbReference type="SAM" id="Phobius"/>
    </source>
</evidence>
<dbReference type="AlphaFoldDB" id="A0AAJ5YUF1"/>
<keyword evidence="3" id="KW-0812">Transmembrane</keyword>
<feature type="transmembrane region" description="Helical" evidence="3">
    <location>
        <begin position="167"/>
        <end position="190"/>
    </location>
</feature>
<feature type="transmembrane region" description="Helical" evidence="3">
    <location>
        <begin position="39"/>
        <end position="60"/>
    </location>
</feature>
<feature type="transmembrane region" description="Helical" evidence="3">
    <location>
        <begin position="139"/>
        <end position="161"/>
    </location>
</feature>
<feature type="transmembrane region" description="Helical" evidence="3">
    <location>
        <begin position="301"/>
        <end position="321"/>
    </location>
</feature>
<proteinExistence type="inferred from homology"/>
<protein>
    <recommendedName>
        <fullName evidence="4">Major facilitator superfamily (MFS) profile domain-containing protein</fullName>
    </recommendedName>
</protein>
<evidence type="ECO:0000256" key="2">
    <source>
        <dbReference type="ARBA" id="ARBA00006727"/>
    </source>
</evidence>
<feature type="transmembrane region" description="Helical" evidence="3">
    <location>
        <begin position="105"/>
        <end position="127"/>
    </location>
</feature>
<dbReference type="Pfam" id="PF07690">
    <property type="entry name" value="MFS_1"/>
    <property type="match status" value="1"/>
</dbReference>
<keyword evidence="3" id="KW-0472">Membrane</keyword>
<feature type="domain" description="Major facilitator superfamily (MFS) profile" evidence="4">
    <location>
        <begin position="38"/>
        <end position="421"/>
    </location>
</feature>
<evidence type="ECO:0000313" key="6">
    <source>
        <dbReference type="Proteomes" id="UP001219567"/>
    </source>
</evidence>
<dbReference type="InterPro" id="IPR011701">
    <property type="entry name" value="MFS"/>
</dbReference>
<gene>
    <name evidence="5" type="ORF">MYAM1_003160</name>
</gene>
<keyword evidence="3" id="KW-1133">Transmembrane helix</keyword>